<evidence type="ECO:0000256" key="7">
    <source>
        <dbReference type="ARBA" id="ARBA00023237"/>
    </source>
</evidence>
<dbReference type="RefSeq" id="WP_376803800.1">
    <property type="nucleotide sequence ID" value="NZ_LWDL01000017.1"/>
</dbReference>
<keyword evidence="3 8" id="KW-1134">Transmembrane beta strand</keyword>
<dbReference type="AlphaFoldDB" id="A0A1W9HWM3"/>
<evidence type="ECO:0000256" key="5">
    <source>
        <dbReference type="ARBA" id="ARBA00023077"/>
    </source>
</evidence>
<comment type="subcellular location">
    <subcellularLocation>
        <location evidence="1 8">Cell outer membrane</location>
        <topology evidence="1 8">Multi-pass membrane protein</topology>
    </subcellularLocation>
</comment>
<dbReference type="SUPFAM" id="SSF56935">
    <property type="entry name" value="Porins"/>
    <property type="match status" value="1"/>
</dbReference>
<proteinExistence type="inferred from homology"/>
<evidence type="ECO:0000256" key="8">
    <source>
        <dbReference type="PROSITE-ProRule" id="PRU01360"/>
    </source>
</evidence>
<evidence type="ECO:0000259" key="12">
    <source>
        <dbReference type="Pfam" id="PF07715"/>
    </source>
</evidence>
<feature type="signal peptide" evidence="10">
    <location>
        <begin position="1"/>
        <end position="26"/>
    </location>
</feature>
<dbReference type="Gene3D" id="2.40.170.20">
    <property type="entry name" value="TonB-dependent receptor, beta-barrel domain"/>
    <property type="match status" value="1"/>
</dbReference>
<dbReference type="GO" id="GO:0044718">
    <property type="term" value="P:siderophore transmembrane transport"/>
    <property type="evidence" value="ECO:0007669"/>
    <property type="project" value="TreeGrafter"/>
</dbReference>
<evidence type="ECO:0000313" key="13">
    <source>
        <dbReference type="EMBL" id="OQW51829.1"/>
    </source>
</evidence>
<evidence type="ECO:0000313" key="14">
    <source>
        <dbReference type="Proteomes" id="UP000192872"/>
    </source>
</evidence>
<evidence type="ECO:0000256" key="2">
    <source>
        <dbReference type="ARBA" id="ARBA00022448"/>
    </source>
</evidence>
<gene>
    <name evidence="13" type="ORF">A4S15_10165</name>
</gene>
<keyword evidence="4 8" id="KW-0812">Transmembrane</keyword>
<evidence type="ECO:0000256" key="4">
    <source>
        <dbReference type="ARBA" id="ARBA00022692"/>
    </source>
</evidence>
<keyword evidence="13" id="KW-0675">Receptor</keyword>
<name>A0A1W9HWM3_9HYPH</name>
<evidence type="ECO:0000256" key="9">
    <source>
        <dbReference type="RuleBase" id="RU003357"/>
    </source>
</evidence>
<keyword evidence="10" id="KW-0732">Signal</keyword>
<evidence type="ECO:0000256" key="3">
    <source>
        <dbReference type="ARBA" id="ARBA00022452"/>
    </source>
</evidence>
<keyword evidence="7 8" id="KW-0998">Cell outer membrane</keyword>
<reference evidence="13 14" key="1">
    <citation type="journal article" date="2017" name="Water Res.">
        <title>Comammox in drinking water systems.</title>
        <authorList>
            <person name="Wang Y."/>
            <person name="Ma L."/>
            <person name="Mao Y."/>
            <person name="Jiang X."/>
            <person name="Xia Y."/>
            <person name="Yu K."/>
            <person name="Li B."/>
            <person name="Zhang T."/>
        </authorList>
    </citation>
    <scope>NUCLEOTIDE SEQUENCE [LARGE SCALE GENOMIC DNA]</scope>
    <source>
        <strain evidence="13">SG_bin8</strain>
    </source>
</reference>
<dbReference type="InterPro" id="IPR012910">
    <property type="entry name" value="Plug_dom"/>
</dbReference>
<dbReference type="GO" id="GO:0015344">
    <property type="term" value="F:siderophore uptake transmembrane transporter activity"/>
    <property type="evidence" value="ECO:0007669"/>
    <property type="project" value="TreeGrafter"/>
</dbReference>
<dbReference type="PANTHER" id="PTHR30069:SF40">
    <property type="entry name" value="TONB-DEPENDENT RECEPTOR NMB0964-RELATED"/>
    <property type="match status" value="1"/>
</dbReference>
<evidence type="ECO:0000256" key="10">
    <source>
        <dbReference type="SAM" id="SignalP"/>
    </source>
</evidence>
<comment type="similarity">
    <text evidence="8 9">Belongs to the TonB-dependent receptor family.</text>
</comment>
<evidence type="ECO:0000259" key="11">
    <source>
        <dbReference type="Pfam" id="PF00593"/>
    </source>
</evidence>
<dbReference type="GO" id="GO:0009279">
    <property type="term" value="C:cell outer membrane"/>
    <property type="evidence" value="ECO:0007669"/>
    <property type="project" value="UniProtKB-SubCell"/>
</dbReference>
<dbReference type="InterPro" id="IPR037066">
    <property type="entry name" value="Plug_dom_sf"/>
</dbReference>
<dbReference type="InterPro" id="IPR036942">
    <property type="entry name" value="Beta-barrel_TonB_sf"/>
</dbReference>
<dbReference type="Pfam" id="PF07715">
    <property type="entry name" value="Plug"/>
    <property type="match status" value="1"/>
</dbReference>
<keyword evidence="6 8" id="KW-0472">Membrane</keyword>
<keyword evidence="5 9" id="KW-0798">TonB box</keyword>
<feature type="chain" id="PRO_5012303682" evidence="10">
    <location>
        <begin position="27"/>
        <end position="724"/>
    </location>
</feature>
<organism evidence="13 14">
    <name type="scientific">Candidatus Raskinella chloraquaticus</name>
    <dbReference type="NCBI Taxonomy" id="1951219"/>
    <lineage>
        <taxon>Bacteria</taxon>
        <taxon>Pseudomonadati</taxon>
        <taxon>Pseudomonadota</taxon>
        <taxon>Alphaproteobacteria</taxon>
        <taxon>Hyphomicrobiales</taxon>
        <taxon>Phreatobacteraceae</taxon>
        <taxon>Candidatus Raskinella</taxon>
    </lineage>
</organism>
<comment type="caution">
    <text evidence="13">The sequence shown here is derived from an EMBL/GenBank/DDBJ whole genome shotgun (WGS) entry which is preliminary data.</text>
</comment>
<dbReference type="EMBL" id="LWDL01000017">
    <property type="protein sequence ID" value="OQW51829.1"/>
    <property type="molecule type" value="Genomic_DNA"/>
</dbReference>
<dbReference type="InterPro" id="IPR000531">
    <property type="entry name" value="Beta-barrel_TonB"/>
</dbReference>
<dbReference type="STRING" id="1827387.A4S15_10165"/>
<dbReference type="InterPro" id="IPR039426">
    <property type="entry name" value="TonB-dep_rcpt-like"/>
</dbReference>
<dbReference type="Proteomes" id="UP000192872">
    <property type="component" value="Unassembled WGS sequence"/>
</dbReference>
<feature type="domain" description="TonB-dependent receptor plug" evidence="12">
    <location>
        <begin position="66"/>
        <end position="167"/>
    </location>
</feature>
<dbReference type="PANTHER" id="PTHR30069">
    <property type="entry name" value="TONB-DEPENDENT OUTER MEMBRANE RECEPTOR"/>
    <property type="match status" value="1"/>
</dbReference>
<protein>
    <submittedName>
        <fullName evidence="13">TonB-dependent receptor</fullName>
    </submittedName>
</protein>
<sequence>MPFSLPLRRFAGPSLVFLLASTGARAQTVTLPQITVTAPSPIVSGSGNAGGGFADGELPVVPGTFSSVTVVPRADIIRQQPTTLGDALADRPGISGSTYAPGAANRPIIRGLDNFRVRIQENGIGVQDVSTIGEDHAVPINPLVNDRIEVIRGPATLRYGSQAIGGVVSAENSRIPTSLPVDGYSGQVLGGLSSAERGRNGAASIDIGANNVALHVDGFITASDDYGTPLGRQINSAARAQGGAAGLSYIGHSGFAGFGYSHYNALYGIPGGDAAASRTRLDPTQDKLFSRGEYRFDSGLFEAVRFWLGASDYKHNERGLDDAGIDSIRATFTNRQVEGRVEVQHVPVQTVFGTLVGAAGVQGDLAKLGTSGEAGGLLSPTDTRSLAGYLFEQLQLGAGLRLQASGRIEAVRAAGTTSFFPASFLPSFSPTGEVGADGNPLLAADALAQSSFTRRFTPKSAGFGILQDLPFGFVGSISGQYVERAPAAAELFSRGSHDATATFEIGDPNLKLERARTVEIGLRRAEGPLRVDATGYFTRYTDFIYRRVTGVRCDEEFSSCGGDGSLQQIVFTQQNAIFFGAEIATQWDATHTDGGGVIGVDAQYDFVRAQFDDGTFVPRIPPHRLGGGFFWRENGLFARVNVLHAFDQRQIAANETTTDGYTLLRAELSYTQPTDRKKSGIREFTIGIRGDNLLDEQVRNAASFRKDEILLPGRSVRLFLHARF</sequence>
<dbReference type="Gene3D" id="2.170.130.10">
    <property type="entry name" value="TonB-dependent receptor, plug domain"/>
    <property type="match status" value="1"/>
</dbReference>
<accession>A0A1W9HWM3</accession>
<dbReference type="Pfam" id="PF00593">
    <property type="entry name" value="TonB_dep_Rec_b-barrel"/>
    <property type="match status" value="1"/>
</dbReference>
<evidence type="ECO:0000256" key="1">
    <source>
        <dbReference type="ARBA" id="ARBA00004571"/>
    </source>
</evidence>
<keyword evidence="2 8" id="KW-0813">Transport</keyword>
<feature type="domain" description="TonB-dependent receptor-like beta-barrel" evidence="11">
    <location>
        <begin position="249"/>
        <end position="693"/>
    </location>
</feature>
<dbReference type="PROSITE" id="PS52016">
    <property type="entry name" value="TONB_DEPENDENT_REC_3"/>
    <property type="match status" value="1"/>
</dbReference>
<evidence type="ECO:0000256" key="6">
    <source>
        <dbReference type="ARBA" id="ARBA00023136"/>
    </source>
</evidence>